<dbReference type="EMBL" id="BPWL01000001">
    <property type="protein sequence ID" value="GJJ06065.1"/>
    <property type="molecule type" value="Genomic_DNA"/>
</dbReference>
<comment type="caution">
    <text evidence="2">The sequence shown here is derived from an EMBL/GenBank/DDBJ whole genome shotgun (WGS) entry which is preliminary data.</text>
</comment>
<dbReference type="GO" id="GO:0003676">
    <property type="term" value="F:nucleic acid binding"/>
    <property type="evidence" value="ECO:0007669"/>
    <property type="project" value="InterPro"/>
</dbReference>
<dbReference type="Gene3D" id="3.30.70.330">
    <property type="match status" value="1"/>
</dbReference>
<reference evidence="2" key="1">
    <citation type="submission" date="2021-10" db="EMBL/GenBank/DDBJ databases">
        <title>De novo Genome Assembly of Clathrus columnatus (Basidiomycota, Fungi) Using Illumina and Nanopore Sequence Data.</title>
        <authorList>
            <person name="Ogiso-Tanaka E."/>
            <person name="Itagaki H."/>
            <person name="Hosoya T."/>
            <person name="Hosaka K."/>
        </authorList>
    </citation>
    <scope>NUCLEOTIDE SEQUENCE</scope>
    <source>
        <strain evidence="2">MO-923</strain>
    </source>
</reference>
<feature type="compositionally biased region" description="Polar residues" evidence="1">
    <location>
        <begin position="362"/>
        <end position="393"/>
    </location>
</feature>
<sequence>MACGELKGIFIRFHKEHGIIILAFFDLRHSIRAHRQISTSPLFNGIRLHPRFISSSELRAWIGESNFVNQNDGEILISISLVGPNNDFNPSALQNILASFGDLHYFRCLNDNGNSFHVEYFDARDSVSALNALNGRTIHGVRLHINLHDTVIPSTTLPSFIPASPNRAVDSHVFAFPSKLNSHKREAFSDIPFPSKEASSDEGNGQPLQHLFPASRPTLHHSISEQNIRGRPRSRSASASPSPVRQQEQYQSILSAYDYFNHHHHFPHEDPMSSHPRVRTPPHHVRGRRISNIYHFDSVGRTMLELPPTAPPRPRSISVSSETDSPVAGRLAIPLPAGPVEEVLPELTAIAADVKREHALNSSSQLEWPTSDSEPLFNTNSSAVSSQLQSTTHRPALQLQIPRRYLISRHQRTGANGTSGYEVSGEKEKDTQPERNKIDIAKIERGEETRTTVMIKNIPNKMTDRNLIEFINQIPDPELGILINKTQMDQRAAWRPKLFHSSGPHQGLPEEFPAPTHTRRKERSSLLPHDLHQSRTLFHHISVISHN</sequence>
<feature type="region of interest" description="Disordered" evidence="1">
    <location>
        <begin position="408"/>
        <end position="439"/>
    </location>
</feature>
<keyword evidence="3" id="KW-1185">Reference proteome</keyword>
<evidence type="ECO:0000313" key="2">
    <source>
        <dbReference type="EMBL" id="GJJ06065.1"/>
    </source>
</evidence>
<evidence type="ECO:0000313" key="3">
    <source>
        <dbReference type="Proteomes" id="UP001050691"/>
    </source>
</evidence>
<feature type="compositionally biased region" description="Basic and acidic residues" evidence="1">
    <location>
        <begin position="424"/>
        <end position="439"/>
    </location>
</feature>
<evidence type="ECO:0000256" key="1">
    <source>
        <dbReference type="SAM" id="MobiDB-lite"/>
    </source>
</evidence>
<dbReference type="AlphaFoldDB" id="A0AAV4ZZB5"/>
<dbReference type="InterPro" id="IPR012677">
    <property type="entry name" value="Nucleotide-bd_a/b_plait_sf"/>
</dbReference>
<dbReference type="SUPFAM" id="SSF54928">
    <property type="entry name" value="RNA-binding domain, RBD"/>
    <property type="match status" value="1"/>
</dbReference>
<evidence type="ECO:0008006" key="4">
    <source>
        <dbReference type="Google" id="ProtNLM"/>
    </source>
</evidence>
<accession>A0AAV4ZZB5</accession>
<feature type="region of interest" description="Disordered" evidence="1">
    <location>
        <begin position="192"/>
        <end position="248"/>
    </location>
</feature>
<dbReference type="InterPro" id="IPR035979">
    <property type="entry name" value="RBD_domain_sf"/>
</dbReference>
<dbReference type="Proteomes" id="UP001050691">
    <property type="component" value="Unassembled WGS sequence"/>
</dbReference>
<gene>
    <name evidence="2" type="ORF">Clacol_000253</name>
</gene>
<organism evidence="2 3">
    <name type="scientific">Clathrus columnatus</name>
    <dbReference type="NCBI Taxonomy" id="1419009"/>
    <lineage>
        <taxon>Eukaryota</taxon>
        <taxon>Fungi</taxon>
        <taxon>Dikarya</taxon>
        <taxon>Basidiomycota</taxon>
        <taxon>Agaricomycotina</taxon>
        <taxon>Agaricomycetes</taxon>
        <taxon>Phallomycetidae</taxon>
        <taxon>Phallales</taxon>
        <taxon>Clathraceae</taxon>
        <taxon>Clathrus</taxon>
    </lineage>
</organism>
<name>A0AAV4ZZB5_9AGAM</name>
<feature type="region of interest" description="Disordered" evidence="1">
    <location>
        <begin position="265"/>
        <end position="284"/>
    </location>
</feature>
<feature type="region of interest" description="Disordered" evidence="1">
    <location>
        <begin position="362"/>
        <end position="394"/>
    </location>
</feature>
<feature type="region of interest" description="Disordered" evidence="1">
    <location>
        <begin position="500"/>
        <end position="529"/>
    </location>
</feature>
<protein>
    <recommendedName>
        <fullName evidence="4">RRM domain-containing protein</fullName>
    </recommendedName>
</protein>
<proteinExistence type="predicted"/>